<organism evidence="1">
    <name type="scientific">Anguilla anguilla</name>
    <name type="common">European freshwater eel</name>
    <name type="synonym">Muraena anguilla</name>
    <dbReference type="NCBI Taxonomy" id="7936"/>
    <lineage>
        <taxon>Eukaryota</taxon>
        <taxon>Metazoa</taxon>
        <taxon>Chordata</taxon>
        <taxon>Craniata</taxon>
        <taxon>Vertebrata</taxon>
        <taxon>Euteleostomi</taxon>
        <taxon>Actinopterygii</taxon>
        <taxon>Neopterygii</taxon>
        <taxon>Teleostei</taxon>
        <taxon>Anguilliformes</taxon>
        <taxon>Anguillidae</taxon>
        <taxon>Anguilla</taxon>
    </lineage>
</organism>
<proteinExistence type="predicted"/>
<sequence length="42" mass="4809">MIINLALHKKRQRAVFIQPNLHVQTAACTTATAQLMQYSRLQ</sequence>
<name>A0A0E9XY09_ANGAN</name>
<dbReference type="AlphaFoldDB" id="A0A0E9XY09"/>
<protein>
    <submittedName>
        <fullName evidence="1">Uncharacterized protein</fullName>
    </submittedName>
</protein>
<accession>A0A0E9XY09</accession>
<reference evidence="1" key="2">
    <citation type="journal article" date="2015" name="Fish Shellfish Immunol.">
        <title>Early steps in the European eel (Anguilla anguilla)-Vibrio vulnificus interaction in the gills: Role of the RtxA13 toxin.</title>
        <authorList>
            <person name="Callol A."/>
            <person name="Pajuelo D."/>
            <person name="Ebbesson L."/>
            <person name="Teles M."/>
            <person name="MacKenzie S."/>
            <person name="Amaro C."/>
        </authorList>
    </citation>
    <scope>NUCLEOTIDE SEQUENCE</scope>
</reference>
<dbReference type="EMBL" id="GBXM01001033">
    <property type="protein sequence ID" value="JAI07545.1"/>
    <property type="molecule type" value="Transcribed_RNA"/>
</dbReference>
<evidence type="ECO:0000313" key="1">
    <source>
        <dbReference type="EMBL" id="JAI07545.1"/>
    </source>
</evidence>
<reference evidence="1" key="1">
    <citation type="submission" date="2014-11" db="EMBL/GenBank/DDBJ databases">
        <authorList>
            <person name="Amaro Gonzalez C."/>
        </authorList>
    </citation>
    <scope>NUCLEOTIDE SEQUENCE</scope>
</reference>